<protein>
    <submittedName>
        <fullName evidence="2">Uncharacterized protein</fullName>
    </submittedName>
</protein>
<gene>
    <name evidence="2" type="ORF">BT96DRAFT_1023705</name>
</gene>
<reference evidence="2" key="1">
    <citation type="journal article" date="2019" name="Environ. Microbiol.">
        <title>Fungal ecological strategies reflected in gene transcription - a case study of two litter decomposers.</title>
        <authorList>
            <person name="Barbi F."/>
            <person name="Kohler A."/>
            <person name="Barry K."/>
            <person name="Baskaran P."/>
            <person name="Daum C."/>
            <person name="Fauchery L."/>
            <person name="Ihrmark K."/>
            <person name="Kuo A."/>
            <person name="LaButti K."/>
            <person name="Lipzen A."/>
            <person name="Morin E."/>
            <person name="Grigoriev I.V."/>
            <person name="Henrissat B."/>
            <person name="Lindahl B."/>
            <person name="Martin F."/>
        </authorList>
    </citation>
    <scope>NUCLEOTIDE SEQUENCE</scope>
    <source>
        <strain evidence="2">JB14</strain>
    </source>
</reference>
<feature type="region of interest" description="Disordered" evidence="1">
    <location>
        <begin position="195"/>
        <end position="232"/>
    </location>
</feature>
<evidence type="ECO:0000256" key="1">
    <source>
        <dbReference type="SAM" id="MobiDB-lite"/>
    </source>
</evidence>
<dbReference type="Proteomes" id="UP000799118">
    <property type="component" value="Unassembled WGS sequence"/>
</dbReference>
<keyword evidence="3" id="KW-1185">Reference proteome</keyword>
<feature type="compositionally biased region" description="Acidic residues" evidence="1">
    <location>
        <begin position="201"/>
        <end position="227"/>
    </location>
</feature>
<organism evidence="2 3">
    <name type="scientific">Gymnopus androsaceus JB14</name>
    <dbReference type="NCBI Taxonomy" id="1447944"/>
    <lineage>
        <taxon>Eukaryota</taxon>
        <taxon>Fungi</taxon>
        <taxon>Dikarya</taxon>
        <taxon>Basidiomycota</taxon>
        <taxon>Agaricomycotina</taxon>
        <taxon>Agaricomycetes</taxon>
        <taxon>Agaricomycetidae</taxon>
        <taxon>Agaricales</taxon>
        <taxon>Marasmiineae</taxon>
        <taxon>Omphalotaceae</taxon>
        <taxon>Gymnopus</taxon>
    </lineage>
</organism>
<accession>A0A6A4H1V3</accession>
<dbReference type="EMBL" id="ML769602">
    <property type="protein sequence ID" value="KAE9392162.1"/>
    <property type="molecule type" value="Genomic_DNA"/>
</dbReference>
<dbReference type="AlphaFoldDB" id="A0A6A4H1V3"/>
<proteinExistence type="predicted"/>
<evidence type="ECO:0000313" key="3">
    <source>
        <dbReference type="Proteomes" id="UP000799118"/>
    </source>
</evidence>
<name>A0A6A4H1V3_9AGAR</name>
<sequence length="335" mass="37218">MASELKSPAESFTESLNNLDPSRLYSIRTAATLTPAEVSAVRTVVLLAGQLIVKNESIQDALAVVMKASGPQRPTSPNKHDREQVFMLLAFPFKVNCSDMLTGHASYPPHHDITIHRSHIFNLAHHLAQDPDSQTSFNHLFYVTVILLHEFAYLIRTKNFNTNLERASPPSLAPKVSKYGQLKIWKDPSMFKVNQNQSDLDHDENSDDGSDDDSDDNSDSNESEDDSNSTAQEVQILREGEAGFWFEEEVFGGEVGYTAKMPKDDVYKIKRILIETAEIDKSGHASRLRVVDPTQIASVIRTGILPTPLAGKRFSGKVAVGTQICLRAQGKCMKY</sequence>
<evidence type="ECO:0000313" key="2">
    <source>
        <dbReference type="EMBL" id="KAE9392162.1"/>
    </source>
</evidence>